<dbReference type="InterPro" id="IPR036388">
    <property type="entry name" value="WH-like_DNA-bd_sf"/>
</dbReference>
<keyword evidence="4" id="KW-0238">DNA-binding</keyword>
<dbReference type="EMBL" id="SGXF01000008">
    <property type="protein sequence ID" value="RZS92721.1"/>
    <property type="molecule type" value="Genomic_DNA"/>
</dbReference>
<organism evidence="8 9">
    <name type="scientific">Cuneatibacter caecimuris</name>
    <dbReference type="NCBI Taxonomy" id="1796618"/>
    <lineage>
        <taxon>Bacteria</taxon>
        <taxon>Bacillati</taxon>
        <taxon>Bacillota</taxon>
        <taxon>Clostridia</taxon>
        <taxon>Lachnospirales</taxon>
        <taxon>Lachnospiraceae</taxon>
        <taxon>Cuneatibacter</taxon>
    </lineage>
</organism>
<keyword evidence="9" id="KW-1185">Reference proteome</keyword>
<sequence length="181" mass="20940">MDGGAGIYRRFLQGDESAFTELLNLYRDSLIFFINRMVHNLDTAEELAADCFVELLVHPGRYRFQGSLKTYLFTIGHHKAVNAVRRAARLRVEELDESAVSASFEAFEENILRDEQRAAVHRGLAKLKPEYREALHLLYFEEMSYEEAARVMHKNRKQIDNLACRGRSALKNILEQEGFSR</sequence>
<evidence type="ECO:0000259" key="7">
    <source>
        <dbReference type="Pfam" id="PF08281"/>
    </source>
</evidence>
<dbReference type="Pfam" id="PF04542">
    <property type="entry name" value="Sigma70_r2"/>
    <property type="match status" value="1"/>
</dbReference>
<dbReference type="NCBIfam" id="TIGR02937">
    <property type="entry name" value="sigma70-ECF"/>
    <property type="match status" value="1"/>
</dbReference>
<feature type="domain" description="RNA polymerase sigma-70 region 2" evidence="6">
    <location>
        <begin position="24"/>
        <end position="89"/>
    </location>
</feature>
<dbReference type="Proteomes" id="UP000292927">
    <property type="component" value="Unassembled WGS sequence"/>
</dbReference>
<dbReference type="RefSeq" id="WP_130436250.1">
    <property type="nucleotide sequence ID" value="NZ_SGXF01000008.1"/>
</dbReference>
<feature type="domain" description="RNA polymerase sigma factor 70 region 4 type 2" evidence="7">
    <location>
        <begin position="118"/>
        <end position="170"/>
    </location>
</feature>
<dbReference type="GO" id="GO:0003677">
    <property type="term" value="F:DNA binding"/>
    <property type="evidence" value="ECO:0007669"/>
    <property type="project" value="UniProtKB-KW"/>
</dbReference>
<keyword evidence="2" id="KW-0805">Transcription regulation</keyword>
<evidence type="ECO:0000259" key="6">
    <source>
        <dbReference type="Pfam" id="PF04542"/>
    </source>
</evidence>
<keyword evidence="5" id="KW-0804">Transcription</keyword>
<dbReference type="InterPro" id="IPR039425">
    <property type="entry name" value="RNA_pol_sigma-70-like"/>
</dbReference>
<reference evidence="8 9" key="1">
    <citation type="submission" date="2019-02" db="EMBL/GenBank/DDBJ databases">
        <title>Genomic Encyclopedia of Type Strains, Phase IV (KMG-IV): sequencing the most valuable type-strain genomes for metagenomic binning, comparative biology and taxonomic classification.</title>
        <authorList>
            <person name="Goeker M."/>
        </authorList>
    </citation>
    <scope>NUCLEOTIDE SEQUENCE [LARGE SCALE GENOMIC DNA]</scope>
    <source>
        <strain evidence="8 9">DSM 29486</strain>
    </source>
</reference>
<protein>
    <submittedName>
        <fullName evidence="8">RNA polymerase sigma-70 factor (ECF subfamily)</fullName>
    </submittedName>
</protein>
<evidence type="ECO:0000256" key="2">
    <source>
        <dbReference type="ARBA" id="ARBA00023015"/>
    </source>
</evidence>
<dbReference type="Gene3D" id="1.10.1740.10">
    <property type="match status" value="1"/>
</dbReference>
<evidence type="ECO:0000313" key="9">
    <source>
        <dbReference type="Proteomes" id="UP000292927"/>
    </source>
</evidence>
<dbReference type="PANTHER" id="PTHR43133:SF8">
    <property type="entry name" value="RNA POLYMERASE SIGMA FACTOR HI_1459-RELATED"/>
    <property type="match status" value="1"/>
</dbReference>
<dbReference type="GO" id="GO:0006352">
    <property type="term" value="P:DNA-templated transcription initiation"/>
    <property type="evidence" value="ECO:0007669"/>
    <property type="project" value="InterPro"/>
</dbReference>
<dbReference type="Pfam" id="PF08281">
    <property type="entry name" value="Sigma70_r4_2"/>
    <property type="match status" value="1"/>
</dbReference>
<dbReference type="GO" id="GO:0016987">
    <property type="term" value="F:sigma factor activity"/>
    <property type="evidence" value="ECO:0007669"/>
    <property type="project" value="UniProtKB-KW"/>
</dbReference>
<keyword evidence="3" id="KW-0731">Sigma factor</keyword>
<dbReference type="InterPro" id="IPR007627">
    <property type="entry name" value="RNA_pol_sigma70_r2"/>
</dbReference>
<dbReference type="AlphaFoldDB" id="A0A4Q7NZ31"/>
<evidence type="ECO:0000256" key="4">
    <source>
        <dbReference type="ARBA" id="ARBA00023125"/>
    </source>
</evidence>
<dbReference type="SUPFAM" id="SSF88946">
    <property type="entry name" value="Sigma2 domain of RNA polymerase sigma factors"/>
    <property type="match status" value="1"/>
</dbReference>
<dbReference type="InterPro" id="IPR013325">
    <property type="entry name" value="RNA_pol_sigma_r2"/>
</dbReference>
<dbReference type="OrthoDB" id="1706725at2"/>
<evidence type="ECO:0000256" key="5">
    <source>
        <dbReference type="ARBA" id="ARBA00023163"/>
    </source>
</evidence>
<proteinExistence type="inferred from homology"/>
<dbReference type="PANTHER" id="PTHR43133">
    <property type="entry name" value="RNA POLYMERASE ECF-TYPE SIGMA FACTO"/>
    <property type="match status" value="1"/>
</dbReference>
<dbReference type="SUPFAM" id="SSF88659">
    <property type="entry name" value="Sigma3 and sigma4 domains of RNA polymerase sigma factors"/>
    <property type="match status" value="1"/>
</dbReference>
<evidence type="ECO:0000256" key="1">
    <source>
        <dbReference type="ARBA" id="ARBA00010641"/>
    </source>
</evidence>
<name>A0A4Q7NZ31_9FIRM</name>
<comment type="similarity">
    <text evidence="1">Belongs to the sigma-70 factor family. ECF subfamily.</text>
</comment>
<dbReference type="InterPro" id="IPR013249">
    <property type="entry name" value="RNA_pol_sigma70_r4_t2"/>
</dbReference>
<comment type="caution">
    <text evidence="8">The sequence shown here is derived from an EMBL/GenBank/DDBJ whole genome shotgun (WGS) entry which is preliminary data.</text>
</comment>
<dbReference type="InterPro" id="IPR013324">
    <property type="entry name" value="RNA_pol_sigma_r3/r4-like"/>
</dbReference>
<accession>A0A4Q7NZ31</accession>
<evidence type="ECO:0000256" key="3">
    <source>
        <dbReference type="ARBA" id="ARBA00023082"/>
    </source>
</evidence>
<evidence type="ECO:0000313" key="8">
    <source>
        <dbReference type="EMBL" id="RZS92721.1"/>
    </source>
</evidence>
<gene>
    <name evidence="8" type="ORF">EV209_3021</name>
</gene>
<dbReference type="Gene3D" id="1.10.10.10">
    <property type="entry name" value="Winged helix-like DNA-binding domain superfamily/Winged helix DNA-binding domain"/>
    <property type="match status" value="1"/>
</dbReference>
<dbReference type="InterPro" id="IPR014284">
    <property type="entry name" value="RNA_pol_sigma-70_dom"/>
</dbReference>